<dbReference type="FunFam" id="2.80.10.50:FF:000047">
    <property type="entry name" value="Polypeptide N-acetylgalactosaminyltransferase"/>
    <property type="match status" value="1"/>
</dbReference>
<dbReference type="GO" id="GO:0006493">
    <property type="term" value="P:protein O-linked glycosylation"/>
    <property type="evidence" value="ECO:0007669"/>
    <property type="project" value="TreeGrafter"/>
</dbReference>
<dbReference type="GO" id="GO:0004653">
    <property type="term" value="F:polypeptide N-acetylgalactosaminyltransferase activity"/>
    <property type="evidence" value="ECO:0007669"/>
    <property type="project" value="UniProtKB-EC"/>
</dbReference>
<keyword evidence="10 20" id="KW-0430">Lectin</keyword>
<name>A0A443SP51_9ACAR</name>
<evidence type="ECO:0000256" key="6">
    <source>
        <dbReference type="ARBA" id="ARBA00022676"/>
    </source>
</evidence>
<dbReference type="Gene3D" id="2.80.10.50">
    <property type="match status" value="1"/>
</dbReference>
<dbReference type="InterPro" id="IPR029044">
    <property type="entry name" value="Nucleotide-diphossugar_trans"/>
</dbReference>
<protein>
    <recommendedName>
        <fullName evidence="5 20">Polypeptide N-acetylgalactosaminyltransferase</fullName>
        <ecNumber evidence="20">2.4.1.-</ecNumber>
    </recommendedName>
    <alternativeName>
        <fullName evidence="20">Protein-UDP acetylgalactosaminyltransferase</fullName>
    </alternativeName>
</protein>
<evidence type="ECO:0000256" key="19">
    <source>
        <dbReference type="ARBA" id="ARBA00052209"/>
    </source>
</evidence>
<evidence type="ECO:0000256" key="3">
    <source>
        <dbReference type="ARBA" id="ARBA00004922"/>
    </source>
</evidence>
<evidence type="ECO:0000256" key="8">
    <source>
        <dbReference type="ARBA" id="ARBA00022692"/>
    </source>
</evidence>
<dbReference type="UniPathway" id="UPA00378"/>
<dbReference type="Gene3D" id="3.90.550.10">
    <property type="entry name" value="Spore Coat Polysaccharide Biosynthesis Protein SpsA, Chain A"/>
    <property type="match status" value="1"/>
</dbReference>
<dbReference type="CDD" id="cd23433">
    <property type="entry name" value="beta-trefoil_Ricin_GALNT1-like"/>
    <property type="match status" value="1"/>
</dbReference>
<dbReference type="SUPFAM" id="SSF53448">
    <property type="entry name" value="Nucleotide-diphospho-sugar transferases"/>
    <property type="match status" value="1"/>
</dbReference>
<keyword evidence="14" id="KW-0472">Membrane</keyword>
<dbReference type="Proteomes" id="UP000288716">
    <property type="component" value="Unassembled WGS sequence"/>
</dbReference>
<keyword evidence="12" id="KW-1133">Transmembrane helix</keyword>
<keyword evidence="13 20" id="KW-0333">Golgi apparatus</keyword>
<dbReference type="GO" id="GO:0030246">
    <property type="term" value="F:carbohydrate binding"/>
    <property type="evidence" value="ECO:0007669"/>
    <property type="project" value="UniProtKB-KW"/>
</dbReference>
<keyword evidence="9" id="KW-0479">Metal-binding</keyword>
<evidence type="ECO:0000256" key="17">
    <source>
        <dbReference type="ARBA" id="ARBA00023211"/>
    </source>
</evidence>
<dbReference type="SUPFAM" id="SSF50370">
    <property type="entry name" value="Ricin B-like lectins"/>
    <property type="match status" value="1"/>
</dbReference>
<proteinExistence type="inferred from homology"/>
<keyword evidence="16" id="KW-0325">Glycoprotein</keyword>
<comment type="catalytic activity">
    <reaction evidence="18">
        <text>L-threonyl-[protein] + UDP-N-acetyl-alpha-D-galactosamine = a 3-O-[N-acetyl-alpha-D-galactosaminyl]-L-threonyl-[protein] + UDP + H(+)</text>
        <dbReference type="Rhea" id="RHEA:52424"/>
        <dbReference type="Rhea" id="RHEA-COMP:11060"/>
        <dbReference type="Rhea" id="RHEA-COMP:11689"/>
        <dbReference type="ChEBI" id="CHEBI:15378"/>
        <dbReference type="ChEBI" id="CHEBI:30013"/>
        <dbReference type="ChEBI" id="CHEBI:58223"/>
        <dbReference type="ChEBI" id="CHEBI:67138"/>
        <dbReference type="ChEBI" id="CHEBI:87075"/>
        <dbReference type="EC" id="2.4.1.41"/>
    </reaction>
</comment>
<comment type="cofactor">
    <cofactor evidence="1 20">
        <name>Mn(2+)</name>
        <dbReference type="ChEBI" id="CHEBI:29035"/>
    </cofactor>
</comment>
<dbReference type="OrthoDB" id="5988548at2759"/>
<keyword evidence="17 20" id="KW-0464">Manganese</keyword>
<evidence type="ECO:0000256" key="7">
    <source>
        <dbReference type="ARBA" id="ARBA00022679"/>
    </source>
</evidence>
<comment type="caution">
    <text evidence="22">The sequence shown here is derived from an EMBL/GenBank/DDBJ whole genome shotgun (WGS) entry which is preliminary data.</text>
</comment>
<keyword evidence="11" id="KW-0735">Signal-anchor</keyword>
<gene>
    <name evidence="22" type="ORF">B4U80_06541</name>
</gene>
<dbReference type="Pfam" id="PF00535">
    <property type="entry name" value="Glycos_transf_2"/>
    <property type="match status" value="1"/>
</dbReference>
<evidence type="ECO:0000256" key="11">
    <source>
        <dbReference type="ARBA" id="ARBA00022968"/>
    </source>
</evidence>
<dbReference type="FunFam" id="3.90.550.10:FF:000005">
    <property type="entry name" value="Polypeptide N-acetylgalactosaminyltransferase"/>
    <property type="match status" value="1"/>
</dbReference>
<evidence type="ECO:0000256" key="4">
    <source>
        <dbReference type="ARBA" id="ARBA00005680"/>
    </source>
</evidence>
<dbReference type="PROSITE" id="PS50231">
    <property type="entry name" value="RICIN_B_LECTIN"/>
    <property type="match status" value="1"/>
</dbReference>
<dbReference type="EMBL" id="NCKV01000979">
    <property type="protein sequence ID" value="RWS29294.1"/>
    <property type="molecule type" value="Genomic_DNA"/>
</dbReference>
<evidence type="ECO:0000256" key="9">
    <source>
        <dbReference type="ARBA" id="ARBA00022723"/>
    </source>
</evidence>
<evidence type="ECO:0000256" key="20">
    <source>
        <dbReference type="RuleBase" id="RU361242"/>
    </source>
</evidence>
<keyword evidence="7 20" id="KW-0808">Transferase</keyword>
<dbReference type="Pfam" id="PF00652">
    <property type="entry name" value="Ricin_B_lectin"/>
    <property type="match status" value="1"/>
</dbReference>
<dbReference type="AlphaFoldDB" id="A0A443SP51"/>
<dbReference type="InterPro" id="IPR035992">
    <property type="entry name" value="Ricin_B-like_lectins"/>
</dbReference>
<dbReference type="VEuPathDB" id="VectorBase:LDEU002747"/>
<dbReference type="SMART" id="SM00458">
    <property type="entry name" value="RICIN"/>
    <property type="match status" value="1"/>
</dbReference>
<organism evidence="22 23">
    <name type="scientific">Leptotrombidium deliense</name>
    <dbReference type="NCBI Taxonomy" id="299467"/>
    <lineage>
        <taxon>Eukaryota</taxon>
        <taxon>Metazoa</taxon>
        <taxon>Ecdysozoa</taxon>
        <taxon>Arthropoda</taxon>
        <taxon>Chelicerata</taxon>
        <taxon>Arachnida</taxon>
        <taxon>Acari</taxon>
        <taxon>Acariformes</taxon>
        <taxon>Trombidiformes</taxon>
        <taxon>Prostigmata</taxon>
        <taxon>Anystina</taxon>
        <taxon>Parasitengona</taxon>
        <taxon>Trombiculoidea</taxon>
        <taxon>Trombiculidae</taxon>
        <taxon>Leptotrombidium</taxon>
    </lineage>
</organism>
<evidence type="ECO:0000256" key="2">
    <source>
        <dbReference type="ARBA" id="ARBA00004323"/>
    </source>
</evidence>
<keyword evidence="8" id="KW-0812">Transmembrane</keyword>
<comment type="similarity">
    <text evidence="4 20">Belongs to the glycosyltransferase 2 family. GalNAc-T subfamily.</text>
</comment>
<accession>A0A443SP51</accession>
<keyword evidence="15 20" id="KW-1015">Disulfide bond</keyword>
<comment type="catalytic activity">
    <reaction evidence="19">
        <text>L-seryl-[protein] + UDP-N-acetyl-alpha-D-galactosamine = a 3-O-[N-acetyl-alpha-D-galactosaminyl]-L-seryl-[protein] + UDP + H(+)</text>
        <dbReference type="Rhea" id="RHEA:23956"/>
        <dbReference type="Rhea" id="RHEA-COMP:9863"/>
        <dbReference type="Rhea" id="RHEA-COMP:12788"/>
        <dbReference type="ChEBI" id="CHEBI:15378"/>
        <dbReference type="ChEBI" id="CHEBI:29999"/>
        <dbReference type="ChEBI" id="CHEBI:53604"/>
        <dbReference type="ChEBI" id="CHEBI:58223"/>
        <dbReference type="ChEBI" id="CHEBI:67138"/>
        <dbReference type="EC" id="2.4.1.41"/>
    </reaction>
</comment>
<dbReference type="InterPro" id="IPR001173">
    <property type="entry name" value="Glyco_trans_2-like"/>
</dbReference>
<evidence type="ECO:0000256" key="18">
    <source>
        <dbReference type="ARBA" id="ARBA00050905"/>
    </source>
</evidence>
<comment type="pathway">
    <text evidence="3 20">Protein modification; protein glycosylation.</text>
</comment>
<dbReference type="PANTHER" id="PTHR11675:SF101">
    <property type="entry name" value="POLYPEPTIDE N-ACETYLGALACTOSAMINYLTRANSFERASE 5"/>
    <property type="match status" value="1"/>
</dbReference>
<dbReference type="CDD" id="cd02510">
    <property type="entry name" value="pp-GalNAc-T"/>
    <property type="match status" value="1"/>
</dbReference>
<evidence type="ECO:0000256" key="12">
    <source>
        <dbReference type="ARBA" id="ARBA00022989"/>
    </source>
</evidence>
<evidence type="ECO:0000256" key="14">
    <source>
        <dbReference type="ARBA" id="ARBA00023136"/>
    </source>
</evidence>
<dbReference type="InterPro" id="IPR000772">
    <property type="entry name" value="Ricin_B_lectin"/>
</dbReference>
<dbReference type="GO" id="GO:0046872">
    <property type="term" value="F:metal ion binding"/>
    <property type="evidence" value="ECO:0007669"/>
    <property type="project" value="UniProtKB-KW"/>
</dbReference>
<dbReference type="InterPro" id="IPR045885">
    <property type="entry name" value="GalNAc-T"/>
</dbReference>
<reference evidence="22 23" key="1">
    <citation type="journal article" date="2018" name="Gigascience">
        <title>Genomes of trombidid mites reveal novel predicted allergens and laterally-transferred genes associated with secondary metabolism.</title>
        <authorList>
            <person name="Dong X."/>
            <person name="Chaisiri K."/>
            <person name="Xia D."/>
            <person name="Armstrong S.D."/>
            <person name="Fang Y."/>
            <person name="Donnelly M.J."/>
            <person name="Kadowaki T."/>
            <person name="McGarry J.W."/>
            <person name="Darby A.C."/>
            <person name="Makepeace B.L."/>
        </authorList>
    </citation>
    <scope>NUCLEOTIDE SEQUENCE [LARGE SCALE GENOMIC DNA]</scope>
    <source>
        <strain evidence="22">UoL-UT</strain>
    </source>
</reference>
<comment type="subcellular location">
    <subcellularLocation>
        <location evidence="2 20">Golgi apparatus membrane</location>
        <topology evidence="2 20">Single-pass type II membrane protein</topology>
    </subcellularLocation>
</comment>
<evidence type="ECO:0000313" key="22">
    <source>
        <dbReference type="EMBL" id="RWS29294.1"/>
    </source>
</evidence>
<evidence type="ECO:0000256" key="1">
    <source>
        <dbReference type="ARBA" id="ARBA00001936"/>
    </source>
</evidence>
<sequence>MTMMLRSRMLRWHTFRVVLLTSLVWILVGFCVLVYYMDCLGNNGINCVGSKQRKMFEGTSEVGSNGNPPSRLVRGEHKEVDASTALMPGKFPMYSEDVLKKWLPAGKYIQSFSLSEPGTNPSHWPGEGGHAVNLPKEEEAIKNEKFKLNQFNIVASDKIALNRTLNDVRMESCKDKTYPSKLPTTSIVIVFHNEAWSTLLRTVHSIIRMSPNSLIAEIILVDDASERDYLGKQLEEYVSQLPLTVKVLRTGVRSGLIRARLLGASHTTGQVITFLDAHCECTKGWLEPLLARIVEDRCVSLISPYEYLMNFTRVVCPIIDVISDDTFQYITASDMTWGGFNWRLNFRWYRVPQRELDRRNNDRSLPVRTPTMAGGLFAIDRDYFEYLGKYDEGMEIWGGENLELSFRIWMCGGSLEIVTCSHVGHVFRKSTPYTFPGGTSKVVNHNNGRLAEVWLDEWKDFYYAINPSAKRADKGDTSGRKQLRKDLKCKSFKWYLTNIYPESQMPLDYYSLGEIRNVNNNYCLDTFGRKSGENAAVSLCHGQGGNQVFAYTKRKQVMADDNCLDASDAKKPVLLLRCHGRGGNQEWDYNSHDKTIVHVNTGLCLDLPDTKKDSTLPTLKDCDGRSSQRWKMVSNFKWQVSDHGKDQDNENES</sequence>
<feature type="domain" description="Ricin B lectin" evidence="21">
    <location>
        <begin position="509"/>
        <end position="633"/>
    </location>
</feature>
<evidence type="ECO:0000259" key="21">
    <source>
        <dbReference type="SMART" id="SM00458"/>
    </source>
</evidence>
<evidence type="ECO:0000256" key="13">
    <source>
        <dbReference type="ARBA" id="ARBA00023034"/>
    </source>
</evidence>
<evidence type="ECO:0000313" key="23">
    <source>
        <dbReference type="Proteomes" id="UP000288716"/>
    </source>
</evidence>
<evidence type="ECO:0000256" key="15">
    <source>
        <dbReference type="ARBA" id="ARBA00023157"/>
    </source>
</evidence>
<dbReference type="EC" id="2.4.1.-" evidence="20"/>
<keyword evidence="6 20" id="KW-0328">Glycosyltransferase</keyword>
<dbReference type="STRING" id="299467.A0A443SP51"/>
<evidence type="ECO:0000256" key="5">
    <source>
        <dbReference type="ARBA" id="ARBA00012644"/>
    </source>
</evidence>
<dbReference type="PANTHER" id="PTHR11675">
    <property type="entry name" value="N-ACETYLGALACTOSAMINYLTRANSFERASE"/>
    <property type="match status" value="1"/>
</dbReference>
<evidence type="ECO:0000256" key="10">
    <source>
        <dbReference type="ARBA" id="ARBA00022734"/>
    </source>
</evidence>
<evidence type="ECO:0000256" key="16">
    <source>
        <dbReference type="ARBA" id="ARBA00023180"/>
    </source>
</evidence>
<dbReference type="GO" id="GO:0000139">
    <property type="term" value="C:Golgi membrane"/>
    <property type="evidence" value="ECO:0007669"/>
    <property type="project" value="UniProtKB-SubCell"/>
</dbReference>
<keyword evidence="23" id="KW-1185">Reference proteome</keyword>